<comment type="caution">
    <text evidence="1">The sequence shown here is derived from an EMBL/GenBank/DDBJ whole genome shotgun (WGS) entry which is preliminary data.</text>
</comment>
<proteinExistence type="predicted"/>
<dbReference type="Proteomes" id="UP001064048">
    <property type="component" value="Chromosome 7"/>
</dbReference>
<gene>
    <name evidence="1" type="ORF">MSG28_004658</name>
</gene>
<evidence type="ECO:0000313" key="2">
    <source>
        <dbReference type="Proteomes" id="UP001064048"/>
    </source>
</evidence>
<protein>
    <submittedName>
        <fullName evidence="1">Uncharacterized protein</fullName>
    </submittedName>
</protein>
<keyword evidence="2" id="KW-1185">Reference proteome</keyword>
<sequence>MKVVIKLTSGCLTDVILRRTFGLIESRTMSFPDREQRKTCWDSRDRYWECLDKQNIKDNSVKPKECLELRKLFEKSCPTQWVSHFDRKRDFNVFKEKMQKEGYDPIKEAQ</sequence>
<organism evidence="1 2">
    <name type="scientific">Choristoneura fumiferana</name>
    <name type="common">Spruce budworm moth</name>
    <name type="synonym">Archips fumiferana</name>
    <dbReference type="NCBI Taxonomy" id="7141"/>
    <lineage>
        <taxon>Eukaryota</taxon>
        <taxon>Metazoa</taxon>
        <taxon>Ecdysozoa</taxon>
        <taxon>Arthropoda</taxon>
        <taxon>Hexapoda</taxon>
        <taxon>Insecta</taxon>
        <taxon>Pterygota</taxon>
        <taxon>Neoptera</taxon>
        <taxon>Endopterygota</taxon>
        <taxon>Lepidoptera</taxon>
        <taxon>Glossata</taxon>
        <taxon>Ditrysia</taxon>
        <taxon>Tortricoidea</taxon>
        <taxon>Tortricidae</taxon>
        <taxon>Tortricinae</taxon>
        <taxon>Choristoneura</taxon>
    </lineage>
</organism>
<accession>A0ACC0K7G9</accession>
<name>A0ACC0K7G9_CHOFU</name>
<dbReference type="EMBL" id="CM046107">
    <property type="protein sequence ID" value="KAI8432205.1"/>
    <property type="molecule type" value="Genomic_DNA"/>
</dbReference>
<evidence type="ECO:0000313" key="1">
    <source>
        <dbReference type="EMBL" id="KAI8432205.1"/>
    </source>
</evidence>
<reference evidence="1 2" key="1">
    <citation type="journal article" date="2022" name="Genome Biol. Evol.">
        <title>The Spruce Budworm Genome: Reconstructing the Evolutionary History of Antifreeze Proteins.</title>
        <authorList>
            <person name="Beliveau C."/>
            <person name="Gagne P."/>
            <person name="Picq S."/>
            <person name="Vernygora O."/>
            <person name="Keeling C.I."/>
            <person name="Pinkney K."/>
            <person name="Doucet D."/>
            <person name="Wen F."/>
            <person name="Johnston J.S."/>
            <person name="Maaroufi H."/>
            <person name="Boyle B."/>
            <person name="Laroche J."/>
            <person name="Dewar K."/>
            <person name="Juretic N."/>
            <person name="Blackburn G."/>
            <person name="Nisole A."/>
            <person name="Brunet B."/>
            <person name="Brandao M."/>
            <person name="Lumley L."/>
            <person name="Duan J."/>
            <person name="Quan G."/>
            <person name="Lucarotti C.J."/>
            <person name="Roe A.D."/>
            <person name="Sperling F.A.H."/>
            <person name="Levesque R.C."/>
            <person name="Cusson M."/>
        </authorList>
    </citation>
    <scope>NUCLEOTIDE SEQUENCE [LARGE SCALE GENOMIC DNA]</scope>
    <source>
        <strain evidence="1">Glfc:IPQL:Cfum</strain>
    </source>
</reference>